<dbReference type="GO" id="GO:0097367">
    <property type="term" value="F:carbohydrate derivative binding"/>
    <property type="evidence" value="ECO:0007669"/>
    <property type="project" value="InterPro"/>
</dbReference>
<feature type="domain" description="HTH rpiR-type" evidence="4">
    <location>
        <begin position="7"/>
        <end position="83"/>
    </location>
</feature>
<dbReference type="GO" id="GO:1901135">
    <property type="term" value="P:carbohydrate derivative metabolic process"/>
    <property type="evidence" value="ECO:0007669"/>
    <property type="project" value="InterPro"/>
</dbReference>
<dbReference type="InterPro" id="IPR001347">
    <property type="entry name" value="SIS_dom"/>
</dbReference>
<dbReference type="InterPro" id="IPR009057">
    <property type="entry name" value="Homeodomain-like_sf"/>
</dbReference>
<dbReference type="InterPro" id="IPR035472">
    <property type="entry name" value="RpiR-like_SIS"/>
</dbReference>
<dbReference type="PROSITE" id="PS51071">
    <property type="entry name" value="HTH_RPIR"/>
    <property type="match status" value="1"/>
</dbReference>
<reference evidence="7" key="1">
    <citation type="submission" date="2019-01" db="EMBL/GenBank/DDBJ databases">
        <title>Draft genomes of a novel of Sporanaerobacter strains.</title>
        <authorList>
            <person name="Ma S."/>
        </authorList>
    </citation>
    <scope>NUCLEOTIDE SEQUENCE [LARGE SCALE GENOMIC DNA]</scope>
    <source>
        <strain evidence="7">NJN-17</strain>
    </source>
</reference>
<dbReference type="Gene3D" id="3.40.50.10490">
    <property type="entry name" value="Glucose-6-phosphate isomerase like protein, domain 1"/>
    <property type="match status" value="1"/>
</dbReference>
<evidence type="ECO:0000256" key="1">
    <source>
        <dbReference type="ARBA" id="ARBA00023015"/>
    </source>
</evidence>
<evidence type="ECO:0000256" key="3">
    <source>
        <dbReference type="ARBA" id="ARBA00023163"/>
    </source>
</evidence>
<accession>A0A410QEM9</accession>
<dbReference type="PANTHER" id="PTHR30514:SF1">
    <property type="entry name" value="HTH-TYPE TRANSCRIPTIONAL REGULATOR HEXR-RELATED"/>
    <property type="match status" value="1"/>
</dbReference>
<proteinExistence type="predicted"/>
<evidence type="ECO:0000313" key="6">
    <source>
        <dbReference type="EMBL" id="QAT62493.1"/>
    </source>
</evidence>
<name>A0A410QEM9_9FIRM</name>
<keyword evidence="7" id="KW-1185">Reference proteome</keyword>
<dbReference type="KEGG" id="spoa:EQM13_13425"/>
<keyword evidence="3" id="KW-0804">Transcription</keyword>
<dbReference type="InterPro" id="IPR047640">
    <property type="entry name" value="RpiR-like"/>
</dbReference>
<dbReference type="SUPFAM" id="SSF46689">
    <property type="entry name" value="Homeodomain-like"/>
    <property type="match status" value="1"/>
</dbReference>
<dbReference type="Pfam" id="PF01380">
    <property type="entry name" value="SIS"/>
    <property type="match status" value="1"/>
</dbReference>
<dbReference type="Proteomes" id="UP000287969">
    <property type="component" value="Chromosome"/>
</dbReference>
<dbReference type="GO" id="GO:0003677">
    <property type="term" value="F:DNA binding"/>
    <property type="evidence" value="ECO:0007669"/>
    <property type="project" value="UniProtKB-KW"/>
</dbReference>
<gene>
    <name evidence="6" type="ORF">EQM13_13425</name>
</gene>
<keyword evidence="1" id="KW-0805">Transcription regulation</keyword>
<evidence type="ECO:0000313" key="7">
    <source>
        <dbReference type="Proteomes" id="UP000287969"/>
    </source>
</evidence>
<dbReference type="AlphaFoldDB" id="A0A410QEM9"/>
<dbReference type="InterPro" id="IPR046348">
    <property type="entry name" value="SIS_dom_sf"/>
</dbReference>
<organism evidence="6 7">
    <name type="scientific">Acidilutibacter cellobiosedens</name>
    <dbReference type="NCBI Taxonomy" id="2507161"/>
    <lineage>
        <taxon>Bacteria</taxon>
        <taxon>Bacillati</taxon>
        <taxon>Bacillota</taxon>
        <taxon>Tissierellia</taxon>
        <taxon>Tissierellales</taxon>
        <taxon>Acidilutibacteraceae</taxon>
        <taxon>Acidilutibacter</taxon>
    </lineage>
</organism>
<dbReference type="Pfam" id="PF01418">
    <property type="entry name" value="HTH_6"/>
    <property type="match status" value="1"/>
</dbReference>
<evidence type="ECO:0000259" key="5">
    <source>
        <dbReference type="PROSITE" id="PS51464"/>
    </source>
</evidence>
<dbReference type="SUPFAM" id="SSF53697">
    <property type="entry name" value="SIS domain"/>
    <property type="match status" value="1"/>
</dbReference>
<sequence>MEGDIPLQSLRLIERNYDMMTDTEKVIANYILKDTDKFVKANIHAMAKTLNVSSASISRFVRKYCKLSFGELKIEVASGNDNDAYDNANKIFNWADSFNEMPNNIISSISKTCKDVIGVNGIRPFKQAIEWINAANTVFFFGVGSSGIVVMDFMQKLIRLEKRCVYSIDSNFGVLNSRIATKEDVIIAISFSGKTKAVNLAVKEAKKNGAKCIAITRNFKSELETLADLKLLVPSTELNATRLAPIFSRYGQLFIVDILFLGLAKQKTDSVDEFMDQYYDLLSKLK</sequence>
<dbReference type="PANTHER" id="PTHR30514">
    <property type="entry name" value="GLUCOKINASE"/>
    <property type="match status" value="1"/>
</dbReference>
<dbReference type="CDD" id="cd05013">
    <property type="entry name" value="SIS_RpiR"/>
    <property type="match status" value="1"/>
</dbReference>
<evidence type="ECO:0000259" key="4">
    <source>
        <dbReference type="PROSITE" id="PS51071"/>
    </source>
</evidence>
<dbReference type="InterPro" id="IPR036388">
    <property type="entry name" value="WH-like_DNA-bd_sf"/>
</dbReference>
<dbReference type="InterPro" id="IPR000281">
    <property type="entry name" value="HTH_RpiR"/>
</dbReference>
<dbReference type="Gene3D" id="1.10.10.10">
    <property type="entry name" value="Winged helix-like DNA-binding domain superfamily/Winged helix DNA-binding domain"/>
    <property type="match status" value="1"/>
</dbReference>
<feature type="domain" description="SIS" evidence="5">
    <location>
        <begin position="128"/>
        <end position="269"/>
    </location>
</feature>
<dbReference type="OrthoDB" id="1648815at2"/>
<evidence type="ECO:0000256" key="2">
    <source>
        <dbReference type="ARBA" id="ARBA00023125"/>
    </source>
</evidence>
<dbReference type="PROSITE" id="PS51464">
    <property type="entry name" value="SIS"/>
    <property type="match status" value="1"/>
</dbReference>
<dbReference type="GO" id="GO:0003700">
    <property type="term" value="F:DNA-binding transcription factor activity"/>
    <property type="evidence" value="ECO:0007669"/>
    <property type="project" value="InterPro"/>
</dbReference>
<protein>
    <submittedName>
        <fullName evidence="6">MurR/RpiR family transcriptional regulator</fullName>
    </submittedName>
</protein>
<dbReference type="EMBL" id="CP035282">
    <property type="protein sequence ID" value="QAT62493.1"/>
    <property type="molecule type" value="Genomic_DNA"/>
</dbReference>
<keyword evidence="2" id="KW-0238">DNA-binding</keyword>